<feature type="signal peptide" evidence="1">
    <location>
        <begin position="1"/>
        <end position="21"/>
    </location>
</feature>
<keyword evidence="1" id="KW-0732">Signal</keyword>
<feature type="chain" id="PRO_5047391403" evidence="1">
    <location>
        <begin position="22"/>
        <end position="179"/>
    </location>
</feature>
<dbReference type="SUPFAM" id="SSF56925">
    <property type="entry name" value="OMPA-like"/>
    <property type="match status" value="1"/>
</dbReference>
<accession>A0ABY7YPF2</accession>
<evidence type="ECO:0000313" key="3">
    <source>
        <dbReference type="Proteomes" id="UP001220530"/>
    </source>
</evidence>
<keyword evidence="3" id="KW-1185">Reference proteome</keyword>
<evidence type="ECO:0000256" key="1">
    <source>
        <dbReference type="SAM" id="SignalP"/>
    </source>
</evidence>
<dbReference type="InterPro" id="IPR011250">
    <property type="entry name" value="OMP/PagP_B-barrel"/>
</dbReference>
<protein>
    <submittedName>
        <fullName evidence="2">Porin family protein</fullName>
    </submittedName>
</protein>
<sequence length="179" mass="18243">MFKTVLLPILAASFAGATAFAADSSTFPSTLPVQVSNYAQPTFDWNGFYTGIYSGIKANQTGGTQYGLGVNVGVNAAFDFYLVGGEVAIEGLTGGPGSTSYAEILGRAGVIVADNVLVYGAAGYGIDLGVPNEQDWLAGGGVEIAVGDSISLRGQYVHAFPGSGGNAKDQITVGAAYHF</sequence>
<proteinExistence type="predicted"/>
<dbReference type="EMBL" id="CP118246">
    <property type="protein sequence ID" value="WDR03203.1"/>
    <property type="molecule type" value="Genomic_DNA"/>
</dbReference>
<dbReference type="Proteomes" id="UP001220530">
    <property type="component" value="Chromosome"/>
</dbReference>
<evidence type="ECO:0000313" key="2">
    <source>
        <dbReference type="EMBL" id="WDR03203.1"/>
    </source>
</evidence>
<gene>
    <name evidence="2" type="ORF">PSQ19_03195</name>
</gene>
<dbReference type="RefSeq" id="WP_282219597.1">
    <property type="nucleotide sequence ID" value="NZ_CP118246.1"/>
</dbReference>
<reference evidence="2 3" key="1">
    <citation type="submission" date="2023-02" db="EMBL/GenBank/DDBJ databases">
        <title>Devosia algicola sp. nov., isolated from the phycosphere of marine algae.</title>
        <authorList>
            <person name="Kim J.M."/>
            <person name="Lee J.K."/>
            <person name="Choi B.J."/>
            <person name="Bayburt H."/>
            <person name="Jeon C.O."/>
        </authorList>
    </citation>
    <scope>NUCLEOTIDE SEQUENCE [LARGE SCALE GENOMIC DNA]</scope>
    <source>
        <strain evidence="2 3">G20-9</strain>
    </source>
</reference>
<name>A0ABY7YPF2_9HYPH</name>
<organism evidence="2 3">
    <name type="scientific">Devosia algicola</name>
    <dbReference type="NCBI Taxonomy" id="3026418"/>
    <lineage>
        <taxon>Bacteria</taxon>
        <taxon>Pseudomonadati</taxon>
        <taxon>Pseudomonadota</taxon>
        <taxon>Alphaproteobacteria</taxon>
        <taxon>Hyphomicrobiales</taxon>
        <taxon>Devosiaceae</taxon>
        <taxon>Devosia</taxon>
    </lineage>
</organism>